<dbReference type="Proteomes" id="UP001194729">
    <property type="component" value="Unassembled WGS sequence"/>
</dbReference>
<organism evidence="2 3">
    <name type="scientific">Nonlabens mediterrranea</name>
    <dbReference type="NCBI Taxonomy" id="1419947"/>
    <lineage>
        <taxon>Bacteria</taxon>
        <taxon>Pseudomonadati</taxon>
        <taxon>Bacteroidota</taxon>
        <taxon>Flavobacteriia</taxon>
        <taxon>Flavobacteriales</taxon>
        <taxon>Flavobacteriaceae</taxon>
        <taxon>Nonlabens</taxon>
    </lineage>
</organism>
<keyword evidence="3" id="KW-1185">Reference proteome</keyword>
<evidence type="ECO:0000313" key="2">
    <source>
        <dbReference type="EMBL" id="MBF4986002.1"/>
    </source>
</evidence>
<reference evidence="2 3" key="1">
    <citation type="submission" date="2020-11" db="EMBL/GenBank/DDBJ databases">
        <title>P. mediterranea TC4 genome.</title>
        <authorList>
            <person name="Molmeret M."/>
        </authorList>
    </citation>
    <scope>NUCLEOTIDE SEQUENCE [LARGE SCALE GENOMIC DNA]</scope>
    <source>
        <strain evidence="2 3">TC4</strain>
    </source>
</reference>
<dbReference type="EMBL" id="JADKYU010000435">
    <property type="protein sequence ID" value="MBF4984355.1"/>
    <property type="molecule type" value="Genomic_DNA"/>
</dbReference>
<protein>
    <submittedName>
        <fullName evidence="2">Uncharacterized protein</fullName>
    </submittedName>
</protein>
<evidence type="ECO:0000313" key="3">
    <source>
        <dbReference type="Proteomes" id="UP001194729"/>
    </source>
</evidence>
<accession>A0ABS0A9E5</accession>
<proteinExistence type="predicted"/>
<name>A0ABS0A9E5_9FLAO</name>
<evidence type="ECO:0000313" key="1">
    <source>
        <dbReference type="EMBL" id="MBF4984355.1"/>
    </source>
</evidence>
<gene>
    <name evidence="1" type="ORF">FNJ87_08460</name>
    <name evidence="2" type="ORF">FNJ87_17270</name>
</gene>
<comment type="caution">
    <text evidence="2">The sequence shown here is derived from an EMBL/GenBank/DDBJ whole genome shotgun (WGS) entry which is preliminary data.</text>
</comment>
<sequence length="129" mass="15740">MDTVILNKLNAYRRLFIRKDLIELSQWMESIDDINLEIEQFKLVEKQLIKSDTLVTDLVGLRRKNTLVMGSFCNYELDLKKEYEFGKREYDLSRAKEHEKKRYQYLQLIQEFKILKNKIHTELMKYKRS</sequence>
<dbReference type="EMBL" id="JADKYU010000924">
    <property type="protein sequence ID" value="MBF4986002.1"/>
    <property type="molecule type" value="Genomic_DNA"/>
</dbReference>